<dbReference type="GeneID" id="28738446"/>
<comment type="caution">
    <text evidence="1">The sequence shown here is derived from an EMBL/GenBank/DDBJ whole genome shotgun (WGS) entry which is preliminary data.</text>
</comment>
<dbReference type="AlphaFoldDB" id="A0A0N0NQI7"/>
<evidence type="ECO:0000313" key="2">
    <source>
        <dbReference type="Proteomes" id="UP000038010"/>
    </source>
</evidence>
<dbReference type="EMBL" id="LFJN01000004">
    <property type="protein sequence ID" value="KPI43749.1"/>
    <property type="molecule type" value="Genomic_DNA"/>
</dbReference>
<organism evidence="1 2">
    <name type="scientific">Cyphellophora attinorum</name>
    <dbReference type="NCBI Taxonomy" id="1664694"/>
    <lineage>
        <taxon>Eukaryota</taxon>
        <taxon>Fungi</taxon>
        <taxon>Dikarya</taxon>
        <taxon>Ascomycota</taxon>
        <taxon>Pezizomycotina</taxon>
        <taxon>Eurotiomycetes</taxon>
        <taxon>Chaetothyriomycetidae</taxon>
        <taxon>Chaetothyriales</taxon>
        <taxon>Cyphellophoraceae</taxon>
        <taxon>Cyphellophora</taxon>
    </lineage>
</organism>
<dbReference type="PROSITE" id="PS50007">
    <property type="entry name" value="PIPLC_X_DOMAIN"/>
    <property type="match status" value="1"/>
</dbReference>
<dbReference type="PANTHER" id="PTHR13593:SF143">
    <property type="entry name" value="PHOSPHATIDYLINOSITOL-SPECIFIC PHOSPHOLIPASE C X DOMAIN-CONTAINING PROTEIN"/>
    <property type="match status" value="1"/>
</dbReference>
<dbReference type="Gene3D" id="3.20.20.190">
    <property type="entry name" value="Phosphatidylinositol (PI) phosphodiesterase"/>
    <property type="match status" value="1"/>
</dbReference>
<accession>A0A0N0NQI7</accession>
<proteinExistence type="predicted"/>
<reference evidence="1 2" key="1">
    <citation type="submission" date="2015-06" db="EMBL/GenBank/DDBJ databases">
        <title>Draft genome of the ant-associated black yeast Phialophora attae CBS 131958.</title>
        <authorList>
            <person name="Moreno L.F."/>
            <person name="Stielow B.J."/>
            <person name="de Hoog S."/>
            <person name="Vicente V.A."/>
            <person name="Weiss V.A."/>
            <person name="de Vries M."/>
            <person name="Cruz L.M."/>
            <person name="Souza E.M."/>
        </authorList>
    </citation>
    <scope>NUCLEOTIDE SEQUENCE [LARGE SCALE GENOMIC DNA]</scope>
    <source>
        <strain evidence="1 2">CBS 131958</strain>
    </source>
</reference>
<dbReference type="Proteomes" id="UP000038010">
    <property type="component" value="Unassembled WGS sequence"/>
</dbReference>
<dbReference type="GO" id="GO:0006629">
    <property type="term" value="P:lipid metabolic process"/>
    <property type="evidence" value="ECO:0007669"/>
    <property type="project" value="InterPro"/>
</dbReference>
<dbReference type="RefSeq" id="XP_018003712.1">
    <property type="nucleotide sequence ID" value="XM_018146566.1"/>
</dbReference>
<dbReference type="OrthoDB" id="1046782at2759"/>
<protein>
    <recommendedName>
        <fullName evidence="3">PLC-like phosphodiesterase</fullName>
    </recommendedName>
</protein>
<dbReference type="GO" id="GO:0008081">
    <property type="term" value="F:phosphoric diester hydrolase activity"/>
    <property type="evidence" value="ECO:0007669"/>
    <property type="project" value="InterPro"/>
</dbReference>
<dbReference type="InterPro" id="IPR051057">
    <property type="entry name" value="PI-PLC_domain"/>
</dbReference>
<gene>
    <name evidence="1" type="ORF">AB675_6287</name>
</gene>
<dbReference type="PANTHER" id="PTHR13593">
    <property type="match status" value="1"/>
</dbReference>
<name>A0A0N0NQI7_9EURO</name>
<keyword evidence="2" id="KW-1185">Reference proteome</keyword>
<dbReference type="STRING" id="1664694.A0A0N0NQI7"/>
<dbReference type="SUPFAM" id="SSF51695">
    <property type="entry name" value="PLC-like phosphodiesterases"/>
    <property type="match status" value="1"/>
</dbReference>
<evidence type="ECO:0000313" key="1">
    <source>
        <dbReference type="EMBL" id="KPI43749.1"/>
    </source>
</evidence>
<evidence type="ECO:0008006" key="3">
    <source>
        <dbReference type="Google" id="ProtNLM"/>
    </source>
</evidence>
<dbReference type="VEuPathDB" id="FungiDB:AB675_6287"/>
<sequence>MSVGVGVAKAGALAIINATPFDWKRIYTHDYQMGSWDLPEEIKSGDLAGVEIDFSILGHREDSAGEATYSFKSDTGHESELQFQARYDDGPQMFVELTNASTFGNPPSDPPIDMVYSSDTTNPFIYSGDLRASFASTHTPFNWQAQNLPSIGCQPLTRLCLPASHNAGMSVLGTHTALANEANTLCHSTDIFGQLEAGIRYFDIRPAISDGEFVTGHYSALSADSKLPIDLPGFLDPIDDALNSFQGGNGLSISDVIKQVNAFTAKNSELIILSVSHTLNTDDKYQRFTQDQLNDLLKQFGDLKHLWHAPDNVADLTTLTLNDFIKKGPAVLVVLDNAATGESMACPDDLHRKGFYTNDDFPILNQFTDTGKINDMSADQVKKMSDFQAGKSSKNKGLFAASWTLTPDALGDIRKQSEEAHSRLVGDLWPVVSEKGKGKEGVYPNLVMVDGVGSGRGSAIKQGNLAAFCMAVNAWVNKDCRLKK</sequence>
<dbReference type="InterPro" id="IPR017946">
    <property type="entry name" value="PLC-like_Pdiesterase_TIM-brl"/>
</dbReference>